<evidence type="ECO:0000313" key="4">
    <source>
        <dbReference type="Proteomes" id="UP000267208"/>
    </source>
</evidence>
<dbReference type="AlphaFoldDB" id="A0A386PUF7"/>
<organism evidence="3 4">
    <name type="scientific">Companilactobacillus zhachilii</name>
    <dbReference type="NCBI Taxonomy" id="2304606"/>
    <lineage>
        <taxon>Bacteria</taxon>
        <taxon>Bacillati</taxon>
        <taxon>Bacillota</taxon>
        <taxon>Bacilli</taxon>
        <taxon>Lactobacillales</taxon>
        <taxon>Lactobacillaceae</taxon>
        <taxon>Companilactobacillus</taxon>
    </lineage>
</organism>
<dbReference type="InterPro" id="IPR051411">
    <property type="entry name" value="Polyketide_trans_af380"/>
</dbReference>
<dbReference type="Gene3D" id="1.10.10.800">
    <property type="match status" value="1"/>
</dbReference>
<feature type="domain" description="Dienelactone hydrolase" evidence="2">
    <location>
        <begin position="60"/>
        <end position="176"/>
    </location>
</feature>
<dbReference type="Proteomes" id="UP000267208">
    <property type="component" value="Chromosome"/>
</dbReference>
<gene>
    <name evidence="3" type="ORF">D1B17_06515</name>
</gene>
<dbReference type="PANTHER" id="PTHR47751">
    <property type="entry name" value="SUPERFAMILY HYDROLASE, PUTATIVE (AFU_ORTHOLOGUE AFUA_2G16580)-RELATED"/>
    <property type="match status" value="1"/>
</dbReference>
<reference evidence="4" key="1">
    <citation type="submission" date="2018-08" db="EMBL/GenBank/DDBJ databases">
        <title>Genome of Lactobacillus sp. HBUAS52074.</title>
        <authorList>
            <person name="Guo Z."/>
            <person name="Zhang Z.D."/>
        </authorList>
    </citation>
    <scope>NUCLEOTIDE SEQUENCE [LARGE SCALE GENOMIC DNA]</scope>
    <source>
        <strain evidence="4">HBUAS52074</strain>
    </source>
</reference>
<accession>A0A386PUF7</accession>
<keyword evidence="3" id="KW-0378">Hydrolase</keyword>
<dbReference type="EMBL" id="CP031933">
    <property type="protein sequence ID" value="AYE38303.1"/>
    <property type="molecule type" value="Genomic_DNA"/>
</dbReference>
<dbReference type="PANTHER" id="PTHR47751:SF1">
    <property type="entry name" value="SUPERFAMILY HYDROLASE, PUTATIVE (AFU_ORTHOLOGUE AFUA_2G16580)-RELATED"/>
    <property type="match status" value="1"/>
</dbReference>
<feature type="region of interest" description="Disordered" evidence="1">
    <location>
        <begin position="1"/>
        <end position="38"/>
    </location>
</feature>
<dbReference type="RefSeq" id="WP_120142549.1">
    <property type="nucleotide sequence ID" value="NZ_CP031933.2"/>
</dbReference>
<feature type="compositionally biased region" description="Polar residues" evidence="1">
    <location>
        <begin position="16"/>
        <end position="38"/>
    </location>
</feature>
<dbReference type="Gene3D" id="3.40.50.1820">
    <property type="entry name" value="alpha/beta hydrolase"/>
    <property type="match status" value="1"/>
</dbReference>
<evidence type="ECO:0000259" key="2">
    <source>
        <dbReference type="Pfam" id="PF01738"/>
    </source>
</evidence>
<sequence length="337" mass="36813">MDQEKNLPTYPAGIKNVQSRNTDLPTGDQSNGANNWYTSDKVDKTPVTFKNLYGMSIAGNLFTPKDLNKNTTHPAIVVGAPNGAVKEQSANLYATKMAEYGFVTLSFDQVFWGESDGSPRNAMAPDLYSESFSAAVDYFTSLEYVDNDKIGVLGICASGSFALNEAKVDTRLKAIATVSLTDMGAVARGQRDAMGKTAMVDQASNQRTKEIAGQAIAYTSGTPEEIDENSDAFSKEFYDFYRTQRGAAATTTHPTLTSFAKLLNFYSLSDLETVSPRPLLFIAGEKAISLGFSEDAYQAANEPKELYKVPNAGHVDLYDKTDLIPFEKLNEFFDDNL</sequence>
<dbReference type="InterPro" id="IPR029058">
    <property type="entry name" value="AB_hydrolase_fold"/>
</dbReference>
<dbReference type="GO" id="GO:0016787">
    <property type="term" value="F:hydrolase activity"/>
    <property type="evidence" value="ECO:0007669"/>
    <property type="project" value="UniProtKB-KW"/>
</dbReference>
<evidence type="ECO:0000256" key="1">
    <source>
        <dbReference type="SAM" id="MobiDB-lite"/>
    </source>
</evidence>
<keyword evidence="4" id="KW-1185">Reference proteome</keyword>
<dbReference type="SUPFAM" id="SSF53474">
    <property type="entry name" value="alpha/beta-Hydrolases"/>
    <property type="match status" value="1"/>
</dbReference>
<evidence type="ECO:0000313" key="3">
    <source>
        <dbReference type="EMBL" id="AYE38303.1"/>
    </source>
</evidence>
<dbReference type="InterPro" id="IPR002925">
    <property type="entry name" value="Dienelactn_hydro"/>
</dbReference>
<dbReference type="Pfam" id="PF01738">
    <property type="entry name" value="DLH"/>
    <property type="match status" value="1"/>
</dbReference>
<dbReference type="KEGG" id="lzh:D1B17_06515"/>
<protein>
    <submittedName>
        <fullName evidence="3">Alpha/beta hydrolase</fullName>
    </submittedName>
</protein>
<dbReference type="OrthoDB" id="9805123at2"/>
<proteinExistence type="predicted"/>
<name>A0A386PUF7_9LACO</name>